<dbReference type="Proteomes" id="UP000640274">
    <property type="component" value="Unassembled WGS sequence"/>
</dbReference>
<keyword evidence="3 6" id="KW-0812">Transmembrane</keyword>
<evidence type="ECO:0000256" key="5">
    <source>
        <dbReference type="ARBA" id="ARBA00023136"/>
    </source>
</evidence>
<evidence type="ECO:0000256" key="2">
    <source>
        <dbReference type="ARBA" id="ARBA00022475"/>
    </source>
</evidence>
<feature type="transmembrane region" description="Helical" evidence="7">
    <location>
        <begin position="5"/>
        <end position="22"/>
    </location>
</feature>
<reference evidence="8" key="1">
    <citation type="submission" date="2020-12" db="EMBL/GenBank/DDBJ databases">
        <authorList>
            <person name="Huq M.A."/>
        </authorList>
    </citation>
    <scope>NUCLEOTIDE SEQUENCE</scope>
    <source>
        <strain evidence="8">MAHUQ-46</strain>
    </source>
</reference>
<feature type="transmembrane region" description="Helical" evidence="7">
    <location>
        <begin position="58"/>
        <end position="77"/>
    </location>
</feature>
<dbReference type="PANTHER" id="PTHR30561:SF7">
    <property type="entry name" value="GUANIDINIUM EFFLUX SYSTEM SUBUNIT GDNC-RELATED"/>
    <property type="match status" value="1"/>
</dbReference>
<dbReference type="EMBL" id="JAELUP010000089">
    <property type="protein sequence ID" value="MBJ6362685.1"/>
    <property type="molecule type" value="Genomic_DNA"/>
</dbReference>
<dbReference type="GO" id="GO:0005886">
    <property type="term" value="C:plasma membrane"/>
    <property type="evidence" value="ECO:0007669"/>
    <property type="project" value="UniProtKB-SubCell"/>
</dbReference>
<evidence type="ECO:0000256" key="3">
    <source>
        <dbReference type="ARBA" id="ARBA00022692"/>
    </source>
</evidence>
<comment type="subcellular location">
    <subcellularLocation>
        <location evidence="1 6">Cell membrane</location>
        <topology evidence="1 6">Multi-pass membrane protein</topology>
    </subcellularLocation>
</comment>
<evidence type="ECO:0000256" key="7">
    <source>
        <dbReference type="SAM" id="Phobius"/>
    </source>
</evidence>
<dbReference type="RefSeq" id="WP_199020229.1">
    <property type="nucleotide sequence ID" value="NZ_JAELUP010000089.1"/>
</dbReference>
<dbReference type="InterPro" id="IPR045324">
    <property type="entry name" value="Small_multidrug_res"/>
</dbReference>
<dbReference type="SUPFAM" id="SSF103481">
    <property type="entry name" value="Multidrug resistance efflux transporter EmrE"/>
    <property type="match status" value="1"/>
</dbReference>
<keyword evidence="4 7" id="KW-1133">Transmembrane helix</keyword>
<evidence type="ECO:0000256" key="4">
    <source>
        <dbReference type="ARBA" id="ARBA00022989"/>
    </source>
</evidence>
<keyword evidence="9" id="KW-1185">Reference proteome</keyword>
<dbReference type="Pfam" id="PF00893">
    <property type="entry name" value="Multi_Drug_Res"/>
    <property type="match status" value="1"/>
</dbReference>
<proteinExistence type="inferred from homology"/>
<dbReference type="Gene3D" id="1.10.3730.20">
    <property type="match status" value="1"/>
</dbReference>
<comment type="similarity">
    <text evidence="6">Belongs to the drug/metabolite transporter (DMT) superfamily. Small multidrug resistance (SMR) (TC 2.A.7.1) family.</text>
</comment>
<evidence type="ECO:0000313" key="8">
    <source>
        <dbReference type="EMBL" id="MBJ6362685.1"/>
    </source>
</evidence>
<dbReference type="PANTHER" id="PTHR30561">
    <property type="entry name" value="SMR FAMILY PROTON-DEPENDENT DRUG EFFLUX TRANSPORTER SUGE"/>
    <property type="match status" value="1"/>
</dbReference>
<dbReference type="AlphaFoldDB" id="A0A934J4G5"/>
<sequence length="117" mass="12738">MNRVWLYVFGAGALEVLWVIGLRHSSNVLEWTGTAISILFSFMILIKAARTLPVGTVYAVFAGLGTCGTVLVEMLVFGEPFKWNKILLIAVLLTGVIGLKLISKDNEQQVAKAGETQ</sequence>
<name>A0A934J4G5_9BACL</name>
<feature type="transmembrane region" description="Helical" evidence="7">
    <location>
        <begin position="83"/>
        <end position="102"/>
    </location>
</feature>
<evidence type="ECO:0000313" key="9">
    <source>
        <dbReference type="Proteomes" id="UP000640274"/>
    </source>
</evidence>
<evidence type="ECO:0000256" key="1">
    <source>
        <dbReference type="ARBA" id="ARBA00004651"/>
    </source>
</evidence>
<protein>
    <submittedName>
        <fullName evidence="8">Multidrug efflux SMR transporter</fullName>
    </submittedName>
</protein>
<accession>A0A934J4G5</accession>
<dbReference type="InterPro" id="IPR000390">
    <property type="entry name" value="Small_drug/metabolite_transptr"/>
</dbReference>
<dbReference type="GO" id="GO:0022857">
    <property type="term" value="F:transmembrane transporter activity"/>
    <property type="evidence" value="ECO:0007669"/>
    <property type="project" value="InterPro"/>
</dbReference>
<keyword evidence="5 7" id="KW-0472">Membrane</keyword>
<comment type="caution">
    <text evidence="8">The sequence shown here is derived from an EMBL/GenBank/DDBJ whole genome shotgun (WGS) entry which is preliminary data.</text>
</comment>
<dbReference type="InterPro" id="IPR037185">
    <property type="entry name" value="EmrE-like"/>
</dbReference>
<organism evidence="8 9">
    <name type="scientific">Paenibacillus roseus</name>
    <dbReference type="NCBI Taxonomy" id="2798579"/>
    <lineage>
        <taxon>Bacteria</taxon>
        <taxon>Bacillati</taxon>
        <taxon>Bacillota</taxon>
        <taxon>Bacilli</taxon>
        <taxon>Bacillales</taxon>
        <taxon>Paenibacillaceae</taxon>
        <taxon>Paenibacillus</taxon>
    </lineage>
</organism>
<gene>
    <name evidence="8" type="ORF">JFN88_15810</name>
</gene>
<keyword evidence="2" id="KW-1003">Cell membrane</keyword>
<feature type="transmembrane region" description="Helical" evidence="7">
    <location>
        <begin position="28"/>
        <end position="46"/>
    </location>
</feature>
<evidence type="ECO:0000256" key="6">
    <source>
        <dbReference type="RuleBase" id="RU003942"/>
    </source>
</evidence>